<dbReference type="Proteomes" id="UP000507470">
    <property type="component" value="Unassembled WGS sequence"/>
</dbReference>
<evidence type="ECO:0000313" key="1">
    <source>
        <dbReference type="EMBL" id="CAC5401040.1"/>
    </source>
</evidence>
<dbReference type="OrthoDB" id="6157850at2759"/>
<gene>
    <name evidence="1" type="ORF">MCOR_35171</name>
</gene>
<protein>
    <submittedName>
        <fullName evidence="1">Uncharacterized protein</fullName>
    </submittedName>
</protein>
<dbReference type="AlphaFoldDB" id="A0A6J8D1L3"/>
<accession>A0A6J8D1L3</accession>
<sequence length="401" mass="46373">MISSDIKRSKMTENLQKFLAELVNSAASNPEIVLCQRGVELWHNSNHIPGHRMNLSTTFLTITYLIVRTFANGTGFEQSDSEDADLAHTIRMRSAHIPRFVGKRTMGEDEVEKLLIKQQEENDDQENEQKFLLDLLKSYDDSLSESQHLSGDFNTQTDEDSNSDLSAFERDAKWAPRFVGKRRSPMFVGRRRAPLFIGKRYAPRFVGKRGAPMFVGRRGSPMFLILVIMLEEKDDLGDSDAVDRALQISANLLTTPDNDSPPLDIPYLSSVKYLENGKLPSIQSLAFMDPGQNDEKEELKKYFEFLRKKDKKYAEFIGKRMSWKPFQSDVGQKRGMEFIGKRNMEFLGKRNIIPVDKRYMEFLGKRAMEFLGKRTMEFLGKRYPSYRYGKLQQRRRGDWIG</sequence>
<dbReference type="EMBL" id="CACVKT020006376">
    <property type="protein sequence ID" value="CAC5401040.1"/>
    <property type="molecule type" value="Genomic_DNA"/>
</dbReference>
<evidence type="ECO:0000313" key="2">
    <source>
        <dbReference type="Proteomes" id="UP000507470"/>
    </source>
</evidence>
<proteinExistence type="predicted"/>
<keyword evidence="2" id="KW-1185">Reference proteome</keyword>
<name>A0A6J8D1L3_MYTCO</name>
<reference evidence="1 2" key="1">
    <citation type="submission" date="2020-06" db="EMBL/GenBank/DDBJ databases">
        <authorList>
            <person name="Li R."/>
            <person name="Bekaert M."/>
        </authorList>
    </citation>
    <scope>NUCLEOTIDE SEQUENCE [LARGE SCALE GENOMIC DNA]</scope>
    <source>
        <strain evidence="2">wild</strain>
    </source>
</reference>
<organism evidence="1 2">
    <name type="scientific">Mytilus coruscus</name>
    <name type="common">Sea mussel</name>
    <dbReference type="NCBI Taxonomy" id="42192"/>
    <lineage>
        <taxon>Eukaryota</taxon>
        <taxon>Metazoa</taxon>
        <taxon>Spiralia</taxon>
        <taxon>Lophotrochozoa</taxon>
        <taxon>Mollusca</taxon>
        <taxon>Bivalvia</taxon>
        <taxon>Autobranchia</taxon>
        <taxon>Pteriomorphia</taxon>
        <taxon>Mytilida</taxon>
        <taxon>Mytiloidea</taxon>
        <taxon>Mytilidae</taxon>
        <taxon>Mytilinae</taxon>
        <taxon>Mytilus</taxon>
    </lineage>
</organism>